<accession>A0A397T761</accession>
<dbReference type="AlphaFoldDB" id="A0A397T761"/>
<evidence type="ECO:0000256" key="3">
    <source>
        <dbReference type="SAM" id="Phobius"/>
    </source>
</evidence>
<evidence type="ECO:0000313" key="4">
    <source>
        <dbReference type="EMBL" id="RIA94098.1"/>
    </source>
</evidence>
<dbReference type="Proteomes" id="UP000265703">
    <property type="component" value="Unassembled WGS sequence"/>
</dbReference>
<keyword evidence="3" id="KW-0472">Membrane</keyword>
<dbReference type="EMBL" id="QKYT01000090">
    <property type="protein sequence ID" value="RIA94098.1"/>
    <property type="molecule type" value="Genomic_DNA"/>
</dbReference>
<dbReference type="OrthoDB" id="2413390at2759"/>
<sequence length="922" mass="107467">MSVNLLFKNEDTEDLIFAQTEEKPGSNLIGGIFNPRLEKSQSSSLQKEKPKIKDENQVEVLTSKKTSDWHISMSPDGENFLTFNHKTLEFKVITGENQDLNEVRETKSYKLNDVFKAEQSTDNFPKWMVAISNCVTPKNEAREVFVAISRVTKSDMTNSGKKKKTPNHANTNNIYGDSDDKIKFDTGESDELKMVKVDNGENKNNESGNTVIYQVDLNRKSSSKITELSVGGIAVFVHNKTSETMENETILNEMIKKTYCFIFNANGIHRNTFTHDLIDKGMKHFLYPKRFQIELETLYKNKSCITRLNNSIFDHYFFIEQYKEGIQVLQLYNLNNMRMEQIFNMHDGKLTKKFGNPIFARSNNERIIAFSFGFGKISLFLKENGLEIASEDFGNDVKILFCEFINNDETLIIIIREPGNKIGKVLFWNLFSTRDTIKVGKNVSFVKNEENTTSIARIPGKLITINANGIISSVFDSLIDCENDDEGAEIHSIVIHNTDKSKEGRPITMPQSNAKSKNNIKAEHKIYHRRDLHEEETTKPIVNNKEPWVTDITDNYKRVSVYLDEKENIQLFIGRSTVQVWRKITEKKMELEYIWTNNVGVDREGNCGLEILELYVGEQCFYLKSLFIKIVFIFTYLKFIIEFEDIKDRISYIIWRFIKNKPNTWRLMDIRYDIMAKIIIGGSNTLVRYILFGDGKEKNWNLHVPRIHRWDDKDEIKFKQAFIREKTGKKMDIKNLSDLQIAIRLCKGDNPSKDFGTSFLSTYAWLRGTYPQDATWNFWAVQALTLIGSLFLITIVQNIFIAFIWGVYTEAYEKGRVALLRFRADLISDYEALDEIHFSSVPLEPKYIYYLGKSKSYNAWEKAVKEHEEKNEKLYDDYEKKMNKTKLSFKEKKDDDSFWNYNVSNDIDIIRGDFYFNMYIQY</sequence>
<keyword evidence="3" id="KW-1133">Transmembrane helix</keyword>
<keyword evidence="1" id="KW-0175">Coiled coil</keyword>
<feature type="region of interest" description="Disordered" evidence="2">
    <location>
        <begin position="156"/>
        <end position="176"/>
    </location>
</feature>
<organism evidence="4 5">
    <name type="scientific">Glomus cerebriforme</name>
    <dbReference type="NCBI Taxonomy" id="658196"/>
    <lineage>
        <taxon>Eukaryota</taxon>
        <taxon>Fungi</taxon>
        <taxon>Fungi incertae sedis</taxon>
        <taxon>Mucoromycota</taxon>
        <taxon>Glomeromycotina</taxon>
        <taxon>Glomeromycetes</taxon>
        <taxon>Glomerales</taxon>
        <taxon>Glomeraceae</taxon>
        <taxon>Glomus</taxon>
    </lineage>
</organism>
<gene>
    <name evidence="4" type="ORF">C1645_866204</name>
</gene>
<evidence type="ECO:0000256" key="1">
    <source>
        <dbReference type="SAM" id="Coils"/>
    </source>
</evidence>
<keyword evidence="3" id="KW-0812">Transmembrane</keyword>
<protein>
    <recommendedName>
        <fullName evidence="6">Ion transport domain-containing protein</fullName>
    </recommendedName>
</protein>
<keyword evidence="5" id="KW-1185">Reference proteome</keyword>
<feature type="coiled-coil region" evidence="1">
    <location>
        <begin position="857"/>
        <end position="884"/>
    </location>
</feature>
<dbReference type="STRING" id="658196.A0A397T761"/>
<comment type="caution">
    <text evidence="4">The sequence shown here is derived from an EMBL/GenBank/DDBJ whole genome shotgun (WGS) entry which is preliminary data.</text>
</comment>
<evidence type="ECO:0000313" key="5">
    <source>
        <dbReference type="Proteomes" id="UP000265703"/>
    </source>
</evidence>
<name>A0A397T761_9GLOM</name>
<reference evidence="4 5" key="1">
    <citation type="submission" date="2018-06" db="EMBL/GenBank/DDBJ databases">
        <title>Comparative genomics reveals the genomic features of Rhizophagus irregularis, R. cerebriforme, R. diaphanum and Gigaspora rosea, and their symbiotic lifestyle signature.</title>
        <authorList>
            <person name="Morin E."/>
            <person name="San Clemente H."/>
            <person name="Chen E.C.H."/>
            <person name="De La Providencia I."/>
            <person name="Hainaut M."/>
            <person name="Kuo A."/>
            <person name="Kohler A."/>
            <person name="Murat C."/>
            <person name="Tang N."/>
            <person name="Roy S."/>
            <person name="Loubradou J."/>
            <person name="Henrissat B."/>
            <person name="Grigoriev I.V."/>
            <person name="Corradi N."/>
            <person name="Roux C."/>
            <person name="Martin F.M."/>
        </authorList>
    </citation>
    <scope>NUCLEOTIDE SEQUENCE [LARGE SCALE GENOMIC DNA]</scope>
    <source>
        <strain evidence="4 5">DAOM 227022</strain>
    </source>
</reference>
<evidence type="ECO:0008006" key="6">
    <source>
        <dbReference type="Google" id="ProtNLM"/>
    </source>
</evidence>
<evidence type="ECO:0000256" key="2">
    <source>
        <dbReference type="SAM" id="MobiDB-lite"/>
    </source>
</evidence>
<feature type="transmembrane region" description="Helical" evidence="3">
    <location>
        <begin position="779"/>
        <end position="808"/>
    </location>
</feature>
<proteinExistence type="predicted"/>